<proteinExistence type="inferred from homology"/>
<dbReference type="Proteomes" id="UP000262371">
    <property type="component" value="Unassembled WGS sequence"/>
</dbReference>
<evidence type="ECO:0000313" key="16">
    <source>
        <dbReference type="Proteomes" id="UP000262371"/>
    </source>
</evidence>
<dbReference type="GO" id="GO:0005886">
    <property type="term" value="C:plasma membrane"/>
    <property type="evidence" value="ECO:0007669"/>
    <property type="project" value="UniProtKB-SubCell"/>
</dbReference>
<dbReference type="GO" id="GO:0022904">
    <property type="term" value="P:respiratory electron transport chain"/>
    <property type="evidence" value="ECO:0007669"/>
    <property type="project" value="InterPro"/>
</dbReference>
<keyword evidence="16" id="KW-1185">Reference proteome</keyword>
<evidence type="ECO:0000256" key="10">
    <source>
        <dbReference type="ARBA" id="ARBA00023004"/>
    </source>
</evidence>
<organism evidence="15 16">
    <name type="scientific">Komagataeibacter melaceti</name>
    <dbReference type="NCBI Taxonomy" id="2766577"/>
    <lineage>
        <taxon>Bacteria</taxon>
        <taxon>Pseudomonadati</taxon>
        <taxon>Pseudomonadota</taxon>
        <taxon>Alphaproteobacteria</taxon>
        <taxon>Acetobacterales</taxon>
        <taxon>Acetobacteraceae</taxon>
        <taxon>Komagataeibacter</taxon>
    </lineage>
</organism>
<evidence type="ECO:0000256" key="9">
    <source>
        <dbReference type="ARBA" id="ARBA00022989"/>
    </source>
</evidence>
<dbReference type="GO" id="GO:0009055">
    <property type="term" value="F:electron transfer activity"/>
    <property type="evidence" value="ECO:0007669"/>
    <property type="project" value="InterPro"/>
</dbReference>
<evidence type="ECO:0000256" key="6">
    <source>
        <dbReference type="ARBA" id="ARBA00022692"/>
    </source>
</evidence>
<evidence type="ECO:0000256" key="2">
    <source>
        <dbReference type="ARBA" id="ARBA00004651"/>
    </source>
</evidence>
<keyword evidence="9 13" id="KW-1133">Transmembrane helix</keyword>
<dbReference type="SUPFAM" id="SSF81342">
    <property type="entry name" value="Transmembrane di-heme cytochromes"/>
    <property type="match status" value="1"/>
</dbReference>
<gene>
    <name evidence="15" type="ORF">DY926_01795</name>
</gene>
<reference evidence="15 16" key="1">
    <citation type="submission" date="2018-08" db="EMBL/GenBank/DDBJ databases">
        <title>Komagataeibacter sp. AV 382.</title>
        <authorList>
            <person name="Skraban J."/>
            <person name="Trcek J."/>
        </authorList>
    </citation>
    <scope>NUCLEOTIDE SEQUENCE [LARGE SCALE GENOMIC DNA]</scope>
    <source>
        <strain evidence="15 16">AV 382</strain>
    </source>
</reference>
<name>A0A371Z455_9PROT</name>
<evidence type="ECO:0000256" key="3">
    <source>
        <dbReference type="ARBA" id="ARBA00022448"/>
    </source>
</evidence>
<keyword evidence="8" id="KW-0249">Electron transport</keyword>
<dbReference type="AlphaFoldDB" id="A0A371Z455"/>
<dbReference type="OrthoDB" id="7280471at2"/>
<evidence type="ECO:0000259" key="14">
    <source>
        <dbReference type="Pfam" id="PF01292"/>
    </source>
</evidence>
<comment type="caution">
    <text evidence="15">The sequence shown here is derived from an EMBL/GenBank/DDBJ whole genome shotgun (WGS) entry which is preliminary data.</text>
</comment>
<dbReference type="RefSeq" id="WP_116701867.1">
    <property type="nucleotide sequence ID" value="NZ_QUWV01000014.1"/>
</dbReference>
<evidence type="ECO:0000256" key="13">
    <source>
        <dbReference type="SAM" id="Phobius"/>
    </source>
</evidence>
<dbReference type="PANTHER" id="PTHR30529:SF1">
    <property type="entry name" value="CYTOCHROME B561 HOMOLOG 2"/>
    <property type="match status" value="1"/>
</dbReference>
<dbReference type="GO" id="GO:0020037">
    <property type="term" value="F:heme binding"/>
    <property type="evidence" value="ECO:0007669"/>
    <property type="project" value="TreeGrafter"/>
</dbReference>
<comment type="subcellular location">
    <subcellularLocation>
        <location evidence="2">Cell membrane</location>
        <topology evidence="2">Multi-pass membrane protein</topology>
    </subcellularLocation>
</comment>
<dbReference type="Pfam" id="PF01292">
    <property type="entry name" value="Ni_hydr_CYTB"/>
    <property type="match status" value="1"/>
</dbReference>
<evidence type="ECO:0000256" key="11">
    <source>
        <dbReference type="ARBA" id="ARBA00023136"/>
    </source>
</evidence>
<keyword evidence="7" id="KW-0479">Metal-binding</keyword>
<feature type="transmembrane region" description="Helical" evidence="13">
    <location>
        <begin position="97"/>
        <end position="116"/>
    </location>
</feature>
<accession>A0A371Z455</accession>
<dbReference type="InterPro" id="IPR016174">
    <property type="entry name" value="Di-haem_cyt_TM"/>
</dbReference>
<evidence type="ECO:0000313" key="15">
    <source>
        <dbReference type="EMBL" id="RFD21274.1"/>
    </source>
</evidence>
<evidence type="ECO:0000256" key="12">
    <source>
        <dbReference type="ARBA" id="ARBA00037975"/>
    </source>
</evidence>
<sequence>MTVISSPQSPMPAHYSWETRWLHWITAVLVVEQFVVGQVGWHFMERTAPMRPLMVVTHTSLGVLLAAVFLTRVAWGMTGGRAIRFPVVTAQDRAAKGVHHLLYMLLGGEIVLGYMARWSTGRPIIAFGMPINSPFPAMSSATHHFFSWLHHWGAWLLFWVALFHACAGLYHLLFCRDRVFQRMLP</sequence>
<feature type="domain" description="Cytochrome b561 bacterial/Ni-hydrogenase" evidence="14">
    <location>
        <begin position="14"/>
        <end position="185"/>
    </location>
</feature>
<comment type="cofactor">
    <cofactor evidence="1">
        <name>heme b</name>
        <dbReference type="ChEBI" id="CHEBI:60344"/>
    </cofactor>
</comment>
<evidence type="ECO:0000256" key="7">
    <source>
        <dbReference type="ARBA" id="ARBA00022723"/>
    </source>
</evidence>
<evidence type="ECO:0000256" key="4">
    <source>
        <dbReference type="ARBA" id="ARBA00022475"/>
    </source>
</evidence>
<keyword evidence="10" id="KW-0408">Iron</keyword>
<dbReference type="Gene3D" id="1.20.950.20">
    <property type="entry name" value="Transmembrane di-heme cytochromes, Chain C"/>
    <property type="match status" value="1"/>
</dbReference>
<dbReference type="EMBL" id="QUWV01000014">
    <property type="protein sequence ID" value="RFD21274.1"/>
    <property type="molecule type" value="Genomic_DNA"/>
</dbReference>
<feature type="transmembrane region" description="Helical" evidence="13">
    <location>
        <begin position="53"/>
        <end position="77"/>
    </location>
</feature>
<keyword evidence="3" id="KW-0813">Transport</keyword>
<keyword evidence="6 13" id="KW-0812">Transmembrane</keyword>
<keyword evidence="4" id="KW-1003">Cell membrane</keyword>
<keyword evidence="5" id="KW-0349">Heme</keyword>
<protein>
    <submittedName>
        <fullName evidence="15">Cytochrome b</fullName>
    </submittedName>
</protein>
<dbReference type="GO" id="GO:0046872">
    <property type="term" value="F:metal ion binding"/>
    <property type="evidence" value="ECO:0007669"/>
    <property type="project" value="UniProtKB-KW"/>
</dbReference>
<dbReference type="InterPro" id="IPR011577">
    <property type="entry name" value="Cyt_b561_bac/Ni-Hgenase"/>
</dbReference>
<evidence type="ECO:0000256" key="1">
    <source>
        <dbReference type="ARBA" id="ARBA00001970"/>
    </source>
</evidence>
<feature type="transmembrane region" description="Helical" evidence="13">
    <location>
        <begin position="152"/>
        <end position="173"/>
    </location>
</feature>
<evidence type="ECO:0000256" key="5">
    <source>
        <dbReference type="ARBA" id="ARBA00022617"/>
    </source>
</evidence>
<keyword evidence="11 13" id="KW-0472">Membrane</keyword>
<comment type="similarity">
    <text evidence="12">Belongs to the cytochrome b561 family.</text>
</comment>
<dbReference type="InterPro" id="IPR052168">
    <property type="entry name" value="Cytochrome_b561_oxidase"/>
</dbReference>
<dbReference type="PANTHER" id="PTHR30529">
    <property type="entry name" value="CYTOCHROME B561"/>
    <property type="match status" value="1"/>
</dbReference>
<evidence type="ECO:0000256" key="8">
    <source>
        <dbReference type="ARBA" id="ARBA00022982"/>
    </source>
</evidence>
<feature type="transmembrane region" description="Helical" evidence="13">
    <location>
        <begin position="21"/>
        <end position="41"/>
    </location>
</feature>